<evidence type="ECO:0000256" key="7">
    <source>
        <dbReference type="ARBA" id="ARBA00023136"/>
    </source>
</evidence>
<name>A0AAD4M6V6_9AGAM</name>
<dbReference type="PANTHER" id="PTHR31595:SF57">
    <property type="entry name" value="OS04G0481900 PROTEIN"/>
    <property type="match status" value="1"/>
</dbReference>
<dbReference type="GO" id="GO:0016020">
    <property type="term" value="C:membrane"/>
    <property type="evidence" value="ECO:0007669"/>
    <property type="project" value="UniProtKB-SubCell"/>
</dbReference>
<keyword evidence="7 8" id="KW-0472">Membrane</keyword>
<evidence type="ECO:0000256" key="5">
    <source>
        <dbReference type="ARBA" id="ARBA00022692"/>
    </source>
</evidence>
<comment type="caution">
    <text evidence="10">The sequence shown here is derived from an EMBL/GenBank/DDBJ whole genome shotgun (WGS) entry which is preliminary data.</text>
</comment>
<evidence type="ECO:0000256" key="3">
    <source>
        <dbReference type="ARBA" id="ARBA00007282"/>
    </source>
</evidence>
<comment type="pathway">
    <text evidence="2">Secondary metabolite biosynthesis.</text>
</comment>
<feature type="transmembrane region" description="Helical" evidence="8">
    <location>
        <begin position="217"/>
        <end position="238"/>
    </location>
</feature>
<dbReference type="AlphaFoldDB" id="A0AAD4M6V6"/>
<evidence type="ECO:0000256" key="1">
    <source>
        <dbReference type="ARBA" id="ARBA00004141"/>
    </source>
</evidence>
<feature type="transmembrane region" description="Helical" evidence="8">
    <location>
        <begin position="305"/>
        <end position="325"/>
    </location>
</feature>
<dbReference type="GO" id="GO:0006629">
    <property type="term" value="P:lipid metabolic process"/>
    <property type="evidence" value="ECO:0007669"/>
    <property type="project" value="InterPro"/>
</dbReference>
<feature type="transmembrane region" description="Helical" evidence="8">
    <location>
        <begin position="180"/>
        <end position="197"/>
    </location>
</feature>
<evidence type="ECO:0000259" key="9">
    <source>
        <dbReference type="Pfam" id="PF13813"/>
    </source>
</evidence>
<evidence type="ECO:0000256" key="2">
    <source>
        <dbReference type="ARBA" id="ARBA00005179"/>
    </source>
</evidence>
<accession>A0AAD4M6V6</accession>
<evidence type="ECO:0000256" key="8">
    <source>
        <dbReference type="SAM" id="Phobius"/>
    </source>
</evidence>
<keyword evidence="6 8" id="KW-1133">Transmembrane helix</keyword>
<dbReference type="Pfam" id="PF13813">
    <property type="entry name" value="MBOAT_2"/>
    <property type="match status" value="1"/>
</dbReference>
<keyword evidence="4" id="KW-0808">Transferase</keyword>
<evidence type="ECO:0000313" key="10">
    <source>
        <dbReference type="EMBL" id="KAI0302801.1"/>
    </source>
</evidence>
<reference evidence="10" key="1">
    <citation type="journal article" date="2022" name="New Phytol.">
        <title>Evolutionary transition to the ectomycorrhizal habit in the genomes of a hyperdiverse lineage of mushroom-forming fungi.</title>
        <authorList>
            <person name="Looney B."/>
            <person name="Miyauchi S."/>
            <person name="Morin E."/>
            <person name="Drula E."/>
            <person name="Courty P.E."/>
            <person name="Kohler A."/>
            <person name="Kuo A."/>
            <person name="LaButti K."/>
            <person name="Pangilinan J."/>
            <person name="Lipzen A."/>
            <person name="Riley R."/>
            <person name="Andreopoulos W."/>
            <person name="He G."/>
            <person name="Johnson J."/>
            <person name="Nolan M."/>
            <person name="Tritt A."/>
            <person name="Barry K.W."/>
            <person name="Grigoriev I.V."/>
            <person name="Nagy L.G."/>
            <person name="Hibbett D."/>
            <person name="Henrissat B."/>
            <person name="Matheny P.B."/>
            <person name="Labbe J."/>
            <person name="Martin F.M."/>
        </authorList>
    </citation>
    <scope>NUCLEOTIDE SEQUENCE</scope>
    <source>
        <strain evidence="10">BPL690</strain>
    </source>
</reference>
<feature type="transmembrane region" description="Helical" evidence="8">
    <location>
        <begin position="331"/>
        <end position="350"/>
    </location>
</feature>
<comment type="subcellular location">
    <subcellularLocation>
        <location evidence="1">Membrane</location>
        <topology evidence="1">Multi-pass membrane protein</topology>
    </subcellularLocation>
</comment>
<evidence type="ECO:0000256" key="6">
    <source>
        <dbReference type="ARBA" id="ARBA00022989"/>
    </source>
</evidence>
<feature type="transmembrane region" description="Helical" evidence="8">
    <location>
        <begin position="20"/>
        <end position="43"/>
    </location>
</feature>
<dbReference type="InterPro" id="IPR032805">
    <property type="entry name" value="Wax_synthase_dom"/>
</dbReference>
<proteinExistence type="inferred from homology"/>
<sequence>MSFSLFSYLPSPPDPALRQPYTSSAFFPLVLGHYALAILAILPHTFIFRISLLPIVLWQAWRCAVGLSLSEGVAQLLGLESAERLNYFNVPYMIGVFVIVTRSFDWTFVKKPLRRYEPLAEGQKTLIERPLSPGNVFLDAFELLFNLRGIGWSWSSKPFPYYLSSSPTASPSLTSILLKMIYKFVLFDILVYLVQYLRPSTNDPKGDTLFDPNLSLVPRWALANFFALCGGMIIYTTIDASYHFATLIGRVVLRQSAWQWPPLSDRPWVATSITQFWSFRWHQFFRHIFVVFGARPGGKLLGHPGALMGAFVVSGYMHYIGIWGLGRGTDFFTAGAFFPIMGVGTVVEWGLKKATGLRVGGLLGWTWTMVWTISWGTLMLDGWARRGVIACDFFPYGMRPGKMIVDAIIGLVLI</sequence>
<keyword evidence="5 8" id="KW-0812">Transmembrane</keyword>
<feature type="transmembrane region" description="Helical" evidence="8">
    <location>
        <begin position="362"/>
        <end position="380"/>
    </location>
</feature>
<evidence type="ECO:0000256" key="4">
    <source>
        <dbReference type="ARBA" id="ARBA00022679"/>
    </source>
</evidence>
<gene>
    <name evidence="10" type="ORF">B0F90DRAFT_1627170</name>
</gene>
<evidence type="ECO:0000313" key="11">
    <source>
        <dbReference type="Proteomes" id="UP001203297"/>
    </source>
</evidence>
<organism evidence="10 11">
    <name type="scientific">Multifurca ochricompacta</name>
    <dbReference type="NCBI Taxonomy" id="376703"/>
    <lineage>
        <taxon>Eukaryota</taxon>
        <taxon>Fungi</taxon>
        <taxon>Dikarya</taxon>
        <taxon>Basidiomycota</taxon>
        <taxon>Agaricomycotina</taxon>
        <taxon>Agaricomycetes</taxon>
        <taxon>Russulales</taxon>
        <taxon>Russulaceae</taxon>
        <taxon>Multifurca</taxon>
    </lineage>
</organism>
<comment type="similarity">
    <text evidence="3">Belongs to the wax synthase family.</text>
</comment>
<dbReference type="EMBL" id="WTXG01000010">
    <property type="protein sequence ID" value="KAI0302801.1"/>
    <property type="molecule type" value="Genomic_DNA"/>
</dbReference>
<dbReference type="Proteomes" id="UP001203297">
    <property type="component" value="Unassembled WGS sequence"/>
</dbReference>
<dbReference type="InterPro" id="IPR044851">
    <property type="entry name" value="Wax_synthase"/>
</dbReference>
<keyword evidence="11" id="KW-1185">Reference proteome</keyword>
<dbReference type="PANTHER" id="PTHR31595">
    <property type="entry name" value="LONG-CHAIN-ALCOHOL O-FATTY-ACYLTRANSFERASE 3-RELATED"/>
    <property type="match status" value="1"/>
</dbReference>
<feature type="domain" description="Wax synthase" evidence="9">
    <location>
        <begin position="260"/>
        <end position="338"/>
    </location>
</feature>
<protein>
    <recommendedName>
        <fullName evidence="9">Wax synthase domain-containing protein</fullName>
    </recommendedName>
</protein>
<dbReference type="GO" id="GO:0008374">
    <property type="term" value="F:O-acyltransferase activity"/>
    <property type="evidence" value="ECO:0007669"/>
    <property type="project" value="InterPro"/>
</dbReference>